<dbReference type="OrthoDB" id="18209at2157"/>
<keyword evidence="6" id="KW-1185">Reference proteome</keyword>
<dbReference type="Pfam" id="PF00005">
    <property type="entry name" value="ABC_tran"/>
    <property type="match status" value="1"/>
</dbReference>
<protein>
    <submittedName>
        <fullName evidence="5">ABC-type branched-chain amino acid transport system, ATPase component</fullName>
    </submittedName>
</protein>
<dbReference type="eggNOG" id="arCOG00925">
    <property type="taxonomic scope" value="Archaea"/>
</dbReference>
<dbReference type="Gene3D" id="3.40.50.300">
    <property type="entry name" value="P-loop containing nucleotide triphosphate hydrolases"/>
    <property type="match status" value="1"/>
</dbReference>
<keyword evidence="1" id="KW-0813">Transport</keyword>
<evidence type="ECO:0000256" key="1">
    <source>
        <dbReference type="ARBA" id="ARBA00022448"/>
    </source>
</evidence>
<dbReference type="SUPFAM" id="SSF52540">
    <property type="entry name" value="P-loop containing nucleoside triphosphate hydrolases"/>
    <property type="match status" value="1"/>
</dbReference>
<evidence type="ECO:0000259" key="4">
    <source>
        <dbReference type="PROSITE" id="PS50893"/>
    </source>
</evidence>
<evidence type="ECO:0000256" key="3">
    <source>
        <dbReference type="ARBA" id="ARBA00022840"/>
    </source>
</evidence>
<dbReference type="KEGG" id="ttn:TTX_0390"/>
<dbReference type="EMBL" id="FN869859">
    <property type="protein sequence ID" value="CCC81061.1"/>
    <property type="molecule type" value="Genomic_DNA"/>
</dbReference>
<organism evidence="5 6">
    <name type="scientific">Thermoproteus tenax (strain ATCC 35583 / DSM 2078 / JCM 9277 / NBRC 100435 / Kra 1)</name>
    <dbReference type="NCBI Taxonomy" id="768679"/>
    <lineage>
        <taxon>Archaea</taxon>
        <taxon>Thermoproteota</taxon>
        <taxon>Thermoprotei</taxon>
        <taxon>Thermoproteales</taxon>
        <taxon>Thermoproteaceae</taxon>
        <taxon>Thermoproteus</taxon>
    </lineage>
</organism>
<dbReference type="GO" id="GO:0016887">
    <property type="term" value="F:ATP hydrolysis activity"/>
    <property type="evidence" value="ECO:0007669"/>
    <property type="project" value="InterPro"/>
</dbReference>
<proteinExistence type="predicted"/>
<evidence type="ECO:0000256" key="2">
    <source>
        <dbReference type="ARBA" id="ARBA00022741"/>
    </source>
</evidence>
<dbReference type="GeneID" id="11263396"/>
<dbReference type="STRING" id="768679.TTX_0390"/>
<dbReference type="SMART" id="SM00382">
    <property type="entry name" value="AAA"/>
    <property type="match status" value="1"/>
</dbReference>
<dbReference type="AlphaFoldDB" id="G4RNB7"/>
<dbReference type="RefSeq" id="WP_014126318.1">
    <property type="nucleotide sequence ID" value="NC_016070.1"/>
</dbReference>
<dbReference type="PATRIC" id="fig|768679.9.peg.407"/>
<sequence length="233" mass="25583">MEEVILKAVGLRKSFGGVRALDGVDLEVRRGEYLAIVGPNGSGKTTLINALTGFIRLDSGKILFLGREITNLPPQRRVRLGIARSFQLPSAFWGLTVYENVAIAVAAAKGISLRRVEEREVRETLELFGLWEKRMYSLEKLSEGEKKLLDVALAAVSRPKLMLLDEPTSSVAADDKYRIMDSLASSLKSLGASAVFVEHDLDIVKKYASRVLVMAQGRVVAVAKPEDADRVEV</sequence>
<dbReference type="PANTHER" id="PTHR45772">
    <property type="entry name" value="CONSERVED COMPONENT OF ABC TRANSPORTER FOR NATURAL AMINO ACIDS-RELATED"/>
    <property type="match status" value="1"/>
</dbReference>
<dbReference type="GO" id="GO:0005886">
    <property type="term" value="C:plasma membrane"/>
    <property type="evidence" value="ECO:0007669"/>
    <property type="project" value="TreeGrafter"/>
</dbReference>
<keyword evidence="3" id="KW-0067">ATP-binding</keyword>
<evidence type="ECO:0000313" key="5">
    <source>
        <dbReference type="EMBL" id="CCC81061.1"/>
    </source>
</evidence>
<dbReference type="GO" id="GO:0005524">
    <property type="term" value="F:ATP binding"/>
    <property type="evidence" value="ECO:0007669"/>
    <property type="project" value="UniProtKB-KW"/>
</dbReference>
<gene>
    <name evidence="5" type="primary">livG</name>
    <name evidence="5" type="ordered locus">TTX_0390</name>
</gene>
<dbReference type="HOGENOM" id="CLU_000604_1_2_2"/>
<evidence type="ECO:0000313" key="6">
    <source>
        <dbReference type="Proteomes" id="UP000002654"/>
    </source>
</evidence>
<reference evidence="5 6" key="1">
    <citation type="journal article" date="2011" name="PLoS ONE">
        <title>The complete genome sequence of Thermoproteus tenax: a physiologically versatile member of the Crenarchaeota.</title>
        <authorList>
            <person name="Siebers B."/>
            <person name="Zaparty M."/>
            <person name="Raddatz G."/>
            <person name="Tjaden B."/>
            <person name="Albers S.V."/>
            <person name="Bell S.D."/>
            <person name="Blombach F."/>
            <person name="Kletzin A."/>
            <person name="Kyrpides N."/>
            <person name="Lanz C."/>
            <person name="Plagens A."/>
            <person name="Rampp M."/>
            <person name="Rosinus A."/>
            <person name="von Jan M."/>
            <person name="Makarova K.S."/>
            <person name="Klenk H.P."/>
            <person name="Schuster S.C."/>
            <person name="Hensel R."/>
        </authorList>
    </citation>
    <scope>NUCLEOTIDE SEQUENCE [LARGE SCALE GENOMIC DNA]</scope>
    <source>
        <strain evidence="6">ATCC 35583 / DSM 2078 / JCM 9277 / NBRC 100435 / Kra 1</strain>
    </source>
</reference>
<dbReference type="InterPro" id="IPR051120">
    <property type="entry name" value="ABC_AA/LPS_Transport"/>
</dbReference>
<keyword evidence="2" id="KW-0547">Nucleotide-binding</keyword>
<dbReference type="PROSITE" id="PS50893">
    <property type="entry name" value="ABC_TRANSPORTER_2"/>
    <property type="match status" value="1"/>
</dbReference>
<dbReference type="PaxDb" id="768679-TTX_0390"/>
<dbReference type="InterPro" id="IPR003593">
    <property type="entry name" value="AAA+_ATPase"/>
</dbReference>
<dbReference type="InterPro" id="IPR003439">
    <property type="entry name" value="ABC_transporter-like_ATP-bd"/>
</dbReference>
<accession>G4RNB7</accession>
<dbReference type="Proteomes" id="UP000002654">
    <property type="component" value="Chromosome"/>
</dbReference>
<dbReference type="InterPro" id="IPR027417">
    <property type="entry name" value="P-loop_NTPase"/>
</dbReference>
<name>G4RNB7_THETK</name>
<feature type="domain" description="ABC transporter" evidence="4">
    <location>
        <begin position="6"/>
        <end position="233"/>
    </location>
</feature>